<keyword evidence="2" id="KW-0378">Hydrolase</keyword>
<evidence type="ECO:0000313" key="4">
    <source>
        <dbReference type="EMBL" id="OSM02182.1"/>
    </source>
</evidence>
<reference evidence="4 5" key="1">
    <citation type="journal article" date="2016" name="BMC Genomics">
        <title>Combined genomic and structural analyses of a cultured magnetotactic bacterium reveals its niche adaptation to a dynamic environment.</title>
        <authorList>
            <person name="Araujo A.C."/>
            <person name="Morillo V."/>
            <person name="Cypriano J."/>
            <person name="Teixeira L.C."/>
            <person name="Leao P."/>
            <person name="Lyra S."/>
            <person name="Almeida L.G."/>
            <person name="Bazylinski D.A."/>
            <person name="Vasconcellos A.T."/>
            <person name="Abreu F."/>
            <person name="Lins U."/>
        </authorList>
    </citation>
    <scope>NUCLEOTIDE SEQUENCE [LARGE SCALE GENOMIC DNA]</scope>
    <source>
        <strain evidence="4 5">IT-1</strain>
    </source>
</reference>
<dbReference type="GO" id="GO:0016746">
    <property type="term" value="F:acyltransferase activity"/>
    <property type="evidence" value="ECO:0007669"/>
    <property type="project" value="UniProtKB-KW"/>
</dbReference>
<dbReference type="Gene3D" id="3.60.110.10">
    <property type="entry name" value="Carbon-nitrogen hydrolase"/>
    <property type="match status" value="1"/>
</dbReference>
<name>A0A1Y2K2I0_9PROT</name>
<dbReference type="SUPFAM" id="SSF56317">
    <property type="entry name" value="Carbon-nitrogen hydrolase"/>
    <property type="match status" value="1"/>
</dbReference>
<dbReference type="AlphaFoldDB" id="A0A1Y2K2I0"/>
<dbReference type="PANTHER" id="PTHR23088">
    <property type="entry name" value="NITRILASE-RELATED"/>
    <property type="match status" value="1"/>
</dbReference>
<feature type="domain" description="CN hydrolase" evidence="3">
    <location>
        <begin position="1"/>
        <end position="245"/>
    </location>
</feature>
<dbReference type="PROSITE" id="PS50263">
    <property type="entry name" value="CN_HYDROLASE"/>
    <property type="match status" value="1"/>
</dbReference>
<dbReference type="InterPro" id="IPR003010">
    <property type="entry name" value="C-N_Hydrolase"/>
</dbReference>
<dbReference type="Proteomes" id="UP000194003">
    <property type="component" value="Unassembled WGS sequence"/>
</dbReference>
<evidence type="ECO:0000256" key="1">
    <source>
        <dbReference type="ARBA" id="ARBA00010613"/>
    </source>
</evidence>
<comment type="caution">
    <text evidence="4">The sequence shown here is derived from an EMBL/GenBank/DDBJ whole genome shotgun (WGS) entry which is preliminary data.</text>
</comment>
<dbReference type="InterPro" id="IPR045254">
    <property type="entry name" value="Nit1/2_C-N_Hydrolase"/>
</dbReference>
<dbReference type="STRING" id="1434232.MAIT1_02285"/>
<accession>A0A1Y2K2I0</accession>
<dbReference type="InterPro" id="IPR036526">
    <property type="entry name" value="C-N_Hydrolase_sf"/>
</dbReference>
<dbReference type="GO" id="GO:0016811">
    <property type="term" value="F:hydrolase activity, acting on carbon-nitrogen (but not peptide) bonds, in linear amides"/>
    <property type="evidence" value="ECO:0007669"/>
    <property type="project" value="InterPro"/>
</dbReference>
<dbReference type="PROSITE" id="PS01227">
    <property type="entry name" value="UPF0012"/>
    <property type="match status" value="1"/>
</dbReference>
<evidence type="ECO:0000313" key="5">
    <source>
        <dbReference type="Proteomes" id="UP000194003"/>
    </source>
</evidence>
<dbReference type="Pfam" id="PF00795">
    <property type="entry name" value="CN_hydrolase"/>
    <property type="match status" value="1"/>
</dbReference>
<sequence length="264" mass="28863">MIQMNAQDDRQANLDKAESLMTEAVRAGAELLVLPENFSFFGASEADKLAHREDPENGPSLAMLRGFAQKHRVWIVGGSIAVDVGEADRVGNTCYVVDDAGQVAARYDKIHLFDVNLGRSGAYRESDIIRAGVDPVVVATPFGVVGLTICYDLRFPELYRRLAQMGATIFTVPSAFTQETGQAHWELLLRARAVENFGYVLAPGQWGKHPGGRRTYGHSLTVEPWGTVTARCPDGAGFVLTQIDPAAVLKRRQQIPCLSHRVIG</sequence>
<evidence type="ECO:0000256" key="2">
    <source>
        <dbReference type="ARBA" id="ARBA00022801"/>
    </source>
</evidence>
<protein>
    <submittedName>
        <fullName evidence="4">Putative nitrilase/cyanide hydratase and apolipoprotein N-acyltransferase</fullName>
    </submittedName>
</protein>
<dbReference type="PANTHER" id="PTHR23088:SF27">
    <property type="entry name" value="DEAMINATED GLUTATHIONE AMIDASE"/>
    <property type="match status" value="1"/>
</dbReference>
<comment type="similarity">
    <text evidence="1">Belongs to the carbon-nitrogen hydrolase superfamily. NIT1/NIT2 family.</text>
</comment>
<organism evidence="4 5">
    <name type="scientific">Magnetofaba australis IT-1</name>
    <dbReference type="NCBI Taxonomy" id="1434232"/>
    <lineage>
        <taxon>Bacteria</taxon>
        <taxon>Pseudomonadati</taxon>
        <taxon>Pseudomonadota</taxon>
        <taxon>Magnetococcia</taxon>
        <taxon>Magnetococcales</taxon>
        <taxon>Magnetococcaceae</taxon>
        <taxon>Magnetofaba</taxon>
    </lineage>
</organism>
<dbReference type="CDD" id="cd07572">
    <property type="entry name" value="nit"/>
    <property type="match status" value="1"/>
</dbReference>
<keyword evidence="4" id="KW-0012">Acyltransferase</keyword>
<proteinExistence type="inferred from homology"/>
<keyword evidence="5" id="KW-1185">Reference proteome</keyword>
<dbReference type="EMBL" id="LVJN01000020">
    <property type="protein sequence ID" value="OSM02182.1"/>
    <property type="molecule type" value="Genomic_DNA"/>
</dbReference>
<dbReference type="InterPro" id="IPR001110">
    <property type="entry name" value="UPF0012_CS"/>
</dbReference>
<keyword evidence="4" id="KW-0449">Lipoprotein</keyword>
<keyword evidence="4" id="KW-0808">Transferase</keyword>
<evidence type="ECO:0000259" key="3">
    <source>
        <dbReference type="PROSITE" id="PS50263"/>
    </source>
</evidence>
<gene>
    <name evidence="4" type="ORF">MAIT1_02285</name>
</gene>